<comment type="function">
    <text evidence="11">Glucanases play a role in cell expansion during growth, in cell-cell fusion during mating, and in spore release during sporulation. This enzyme may be involved in beta-glucan degradation. Active on laminarin and lichenan.</text>
</comment>
<dbReference type="Gene3D" id="2.80.10.50">
    <property type="match status" value="1"/>
</dbReference>
<dbReference type="PANTHER" id="PTHR16631:SF17">
    <property type="entry name" value="GLUCAN ENDO-1,3-BETA-GLUCOSIDASE BTGC"/>
    <property type="match status" value="1"/>
</dbReference>
<dbReference type="GO" id="GO:0071555">
    <property type="term" value="P:cell wall organization"/>
    <property type="evidence" value="ECO:0007669"/>
    <property type="project" value="UniProtKB-KW"/>
</dbReference>
<dbReference type="InterPro" id="IPR050732">
    <property type="entry name" value="Beta-glucan_modifiers"/>
</dbReference>
<keyword evidence="10" id="KW-0624">Polysaccharide degradation</keyword>
<evidence type="ECO:0000256" key="1">
    <source>
        <dbReference type="ARBA" id="ARBA00000382"/>
    </source>
</evidence>
<dbReference type="EC" id="3.2.1.39" evidence="3"/>
<dbReference type="Gene3D" id="3.20.20.80">
    <property type="entry name" value="Glycosidases"/>
    <property type="match status" value="2"/>
</dbReference>
<evidence type="ECO:0000259" key="15">
    <source>
        <dbReference type="SMART" id="SM00458"/>
    </source>
</evidence>
<evidence type="ECO:0000256" key="4">
    <source>
        <dbReference type="ARBA" id="ARBA00022475"/>
    </source>
</evidence>
<evidence type="ECO:0000256" key="5">
    <source>
        <dbReference type="ARBA" id="ARBA00022801"/>
    </source>
</evidence>
<keyword evidence="4" id="KW-1003">Cell membrane</keyword>
<dbReference type="AlphaFoldDB" id="A0A6G0WF80"/>
<evidence type="ECO:0000256" key="11">
    <source>
        <dbReference type="ARBA" id="ARBA00037649"/>
    </source>
</evidence>
<dbReference type="SUPFAM" id="SSF50370">
    <property type="entry name" value="Ricin B-like lectins"/>
    <property type="match status" value="1"/>
</dbReference>
<dbReference type="SMART" id="SM00458">
    <property type="entry name" value="RICIN"/>
    <property type="match status" value="1"/>
</dbReference>
<dbReference type="Proteomes" id="UP000481153">
    <property type="component" value="Unassembled WGS sequence"/>
</dbReference>
<evidence type="ECO:0000256" key="13">
    <source>
        <dbReference type="ARBA" id="ARBA00043078"/>
    </source>
</evidence>
<keyword evidence="14" id="KW-0812">Transmembrane</keyword>
<evidence type="ECO:0000313" key="16">
    <source>
        <dbReference type="EMBL" id="KAF0725080.1"/>
    </source>
</evidence>
<evidence type="ECO:0000256" key="6">
    <source>
        <dbReference type="ARBA" id="ARBA00023136"/>
    </source>
</evidence>
<reference evidence="16 17" key="1">
    <citation type="submission" date="2019-07" db="EMBL/GenBank/DDBJ databases">
        <title>Genomics analysis of Aphanomyces spp. identifies a new class of oomycete effector associated with host adaptation.</title>
        <authorList>
            <person name="Gaulin E."/>
        </authorList>
    </citation>
    <scope>NUCLEOTIDE SEQUENCE [LARGE SCALE GENOMIC DNA]</scope>
    <source>
        <strain evidence="16 17">ATCC 201684</strain>
    </source>
</reference>
<comment type="catalytic activity">
    <reaction evidence="1">
        <text>Hydrolysis of (1-&gt;3)-beta-D-glucosidic linkages in (1-&gt;3)-beta-D-glucans.</text>
        <dbReference type="EC" id="3.2.1.39"/>
    </reaction>
</comment>
<accession>A0A6G0WF80</accession>
<protein>
    <recommendedName>
        <fullName evidence="3">glucan endo-1,3-beta-D-glucosidase</fullName>
        <ecNumber evidence="3">3.2.1.39</ecNumber>
    </recommendedName>
    <alternativeName>
        <fullName evidence="13">Endo-1,3-beta-glucanase btgC</fullName>
    </alternativeName>
    <alternativeName>
        <fullName evidence="12">Laminarinase btgC</fullName>
    </alternativeName>
</protein>
<dbReference type="GO" id="GO:0005886">
    <property type="term" value="C:plasma membrane"/>
    <property type="evidence" value="ECO:0007669"/>
    <property type="project" value="UniProtKB-SubCell"/>
</dbReference>
<evidence type="ECO:0000256" key="9">
    <source>
        <dbReference type="ARBA" id="ARBA00023316"/>
    </source>
</evidence>
<feature type="transmembrane region" description="Helical" evidence="14">
    <location>
        <begin position="41"/>
        <end position="62"/>
    </location>
</feature>
<keyword evidence="17" id="KW-1185">Reference proteome</keyword>
<dbReference type="GO" id="GO:0042973">
    <property type="term" value="F:glucan endo-1,3-beta-D-glucosidase activity"/>
    <property type="evidence" value="ECO:0007669"/>
    <property type="project" value="UniProtKB-EC"/>
</dbReference>
<evidence type="ECO:0000256" key="14">
    <source>
        <dbReference type="SAM" id="Phobius"/>
    </source>
</evidence>
<evidence type="ECO:0000256" key="3">
    <source>
        <dbReference type="ARBA" id="ARBA00012780"/>
    </source>
</evidence>
<evidence type="ECO:0000256" key="12">
    <source>
        <dbReference type="ARBA" id="ARBA00042373"/>
    </source>
</evidence>
<name>A0A6G0WF80_9STRA</name>
<keyword evidence="8" id="KW-0119">Carbohydrate metabolism</keyword>
<dbReference type="InterPro" id="IPR035992">
    <property type="entry name" value="Ricin_B-like_lectins"/>
</dbReference>
<dbReference type="PROSITE" id="PS50231">
    <property type="entry name" value="RICIN_B_LECTIN"/>
    <property type="match status" value="1"/>
</dbReference>
<keyword evidence="5" id="KW-0378">Hydrolase</keyword>
<evidence type="ECO:0000256" key="7">
    <source>
        <dbReference type="ARBA" id="ARBA00023180"/>
    </source>
</evidence>
<dbReference type="GO" id="GO:0000272">
    <property type="term" value="P:polysaccharide catabolic process"/>
    <property type="evidence" value="ECO:0007669"/>
    <property type="project" value="UniProtKB-KW"/>
</dbReference>
<evidence type="ECO:0000256" key="2">
    <source>
        <dbReference type="ARBA" id="ARBA00004236"/>
    </source>
</evidence>
<gene>
    <name evidence="16" type="ORF">Ae201684_016477</name>
</gene>
<dbReference type="VEuPathDB" id="FungiDB:AeMF1_011736"/>
<keyword evidence="6 14" id="KW-0472">Membrane</keyword>
<comment type="caution">
    <text evidence="16">The sequence shown here is derived from an EMBL/GenBank/DDBJ whole genome shotgun (WGS) entry which is preliminary data.</text>
</comment>
<dbReference type="SUPFAM" id="SSF51445">
    <property type="entry name" value="(Trans)glycosidases"/>
    <property type="match status" value="1"/>
</dbReference>
<dbReference type="PANTHER" id="PTHR16631">
    <property type="entry name" value="GLUCAN 1,3-BETA-GLUCOSIDASE"/>
    <property type="match status" value="1"/>
</dbReference>
<evidence type="ECO:0000256" key="10">
    <source>
        <dbReference type="ARBA" id="ARBA00023326"/>
    </source>
</evidence>
<dbReference type="Pfam" id="PF00652">
    <property type="entry name" value="Ricin_B_lectin"/>
    <property type="match status" value="1"/>
</dbReference>
<keyword evidence="7" id="KW-0325">Glycoprotein</keyword>
<comment type="subcellular location">
    <subcellularLocation>
        <location evidence="2">Cell membrane</location>
    </subcellularLocation>
</comment>
<feature type="domain" description="Ricin B lectin" evidence="15">
    <location>
        <begin position="338"/>
        <end position="467"/>
    </location>
</feature>
<dbReference type="InterPro" id="IPR017853">
    <property type="entry name" value="GH"/>
</dbReference>
<dbReference type="EMBL" id="VJMJ01000253">
    <property type="protein sequence ID" value="KAF0725080.1"/>
    <property type="molecule type" value="Genomic_DNA"/>
</dbReference>
<evidence type="ECO:0000313" key="17">
    <source>
        <dbReference type="Proteomes" id="UP000481153"/>
    </source>
</evidence>
<keyword evidence="9" id="KW-0961">Cell wall biogenesis/degradation</keyword>
<keyword evidence="14" id="KW-1133">Transmembrane helix</keyword>
<organism evidence="16 17">
    <name type="scientific">Aphanomyces euteiches</name>
    <dbReference type="NCBI Taxonomy" id="100861"/>
    <lineage>
        <taxon>Eukaryota</taxon>
        <taxon>Sar</taxon>
        <taxon>Stramenopiles</taxon>
        <taxon>Oomycota</taxon>
        <taxon>Saprolegniomycetes</taxon>
        <taxon>Saprolegniales</taxon>
        <taxon>Verrucalvaceae</taxon>
        <taxon>Aphanomyces</taxon>
    </lineage>
</organism>
<sequence length="475" mass="52258">MDLQTPPQVAVPTPAVEYAQAAEEAIAPVVQSTNSKKKRALLALAAALVVVGAVVGVLVATAKPSMPSSATKTSAATGIDISVCYDSYSDSLIAQHFQTIRQRFTGVRTYQTRGYMNAIDAAAQAGLKIYAGVWLRTDEASISADMQAVVDGVKRNAWAVKGVLVGNEDLINGLDQWTVLWRVNQMKQLLSAAGYGWIPVGSVQTDGSWLSATGLAAGCDIIGANIHPFFSSWPDSTWNPVGDLDNRWKALFGKYGSKCVLTETGWPTSGSQNYGHWPSMDTAKSLFSQFQTWARNNGGDMPSFFMFHDNTKKSIDYEVSFGLAWANGYWKFDTSNDIGGIAFVNPANDKVLAMTDNRQVEFHSRWGNDWVYDYNSLWTLRGPLVVMWEASTKTDVCLDAYEPWNGGTVHVYPCDANNANQQWVYDSVNKQLRHIKHAGFCLDMSSASGGTPHLWECHATNDPWYSLQQLNLWSK</sequence>
<proteinExistence type="predicted"/>
<evidence type="ECO:0000256" key="8">
    <source>
        <dbReference type="ARBA" id="ARBA00023277"/>
    </source>
</evidence>
<dbReference type="InterPro" id="IPR000772">
    <property type="entry name" value="Ricin_B_lectin"/>
</dbReference>